<protein>
    <submittedName>
        <fullName evidence="2">Uncharacterized protein</fullName>
    </submittedName>
</protein>
<dbReference type="PANTHER" id="PTHR46254:SF6">
    <property type="entry name" value="HIGH MOBILITY GROUP AT-HOOK 2"/>
    <property type="match status" value="1"/>
</dbReference>
<reference evidence="2 3" key="1">
    <citation type="submission" date="2012-03" db="EMBL/GenBank/DDBJ databases">
        <title>Whole Genome Assembly of Papio anubis.</title>
        <authorList>
            <person name="Liu Y.L."/>
            <person name="Abraham K.A."/>
            <person name="Akbar H.A."/>
            <person name="Ali S.A."/>
            <person name="Anosike U.A."/>
            <person name="Aqrawi P.A."/>
            <person name="Arias F.A."/>
            <person name="Attaway T.A."/>
            <person name="Awwad R.A."/>
            <person name="Babu C.B."/>
            <person name="Bandaranaike D.B."/>
            <person name="Battles P.B."/>
            <person name="Bell A.B."/>
            <person name="Beltran B.B."/>
            <person name="Berhane-Mersha D.B."/>
            <person name="Bess C.B."/>
            <person name="Bickham C.B."/>
            <person name="Bolden T.B."/>
            <person name="Carter K.C."/>
            <person name="Chau D.C."/>
            <person name="Chavez A.C."/>
            <person name="Clerc-Blankenburg K.C."/>
            <person name="Coyle M.C."/>
            <person name="Dao M.D."/>
            <person name="Davila M.L.D."/>
            <person name="Davy-Carroll L.D."/>
            <person name="Denson S.D."/>
            <person name="Dinh H.D."/>
            <person name="Fernandez S.F."/>
            <person name="Fernando P.F."/>
            <person name="Forbes L.F."/>
            <person name="Francis C.F."/>
            <person name="Francisco L.F."/>
            <person name="Fu Q.F."/>
            <person name="Garcia-Iii R.G."/>
            <person name="Garrett T.G."/>
            <person name="Gross S.G."/>
            <person name="Gubbala S.G."/>
            <person name="Hirani K.H."/>
            <person name="Hogues M.H."/>
            <person name="Hollins B.H."/>
            <person name="Jackson L.J."/>
            <person name="Javaid M.J."/>
            <person name="Jhangiani S.J."/>
            <person name="Johnson A.J."/>
            <person name="Johnson B.J."/>
            <person name="Jones J.J."/>
            <person name="Joshi V.J."/>
            <person name="Kalu J.K."/>
            <person name="Khan N.K."/>
            <person name="Korchina V.K."/>
            <person name="Kovar C.K."/>
            <person name="Lago L.L."/>
            <person name="Lara F.L."/>
            <person name="Le T.-K.L."/>
            <person name="Lee S.L."/>
            <person name="Legall-Iii F.L."/>
            <person name="Lemon S.L."/>
            <person name="Liu J.L."/>
            <person name="Liu Y.-S.L."/>
            <person name="Liyanage D.L."/>
            <person name="Lopez J.L."/>
            <person name="Lorensuhewa L.L."/>
            <person name="Mata R.M."/>
            <person name="Mathew T.M."/>
            <person name="Mercado C.M."/>
            <person name="Mercado I.M."/>
            <person name="Morales K.M."/>
            <person name="Morgan M.M."/>
            <person name="Munidasa M.M."/>
            <person name="Ngo D.N."/>
            <person name="Nguyen L.N."/>
            <person name="Nguyen T.N."/>
            <person name="Nguyen N.N."/>
            <person name="Obregon M.O."/>
            <person name="Okwuonu G.O."/>
            <person name="Ongeri F.O."/>
            <person name="Onwere C.O."/>
            <person name="Osifeso I.O."/>
            <person name="Parra A.P."/>
            <person name="Patil S.P."/>
            <person name="Perez A.P."/>
            <person name="Perez Y.P."/>
            <person name="Pham C.P."/>
            <person name="Pu L.-L.P."/>
            <person name="Puazo M.P."/>
            <person name="Quiroz J.Q."/>
            <person name="Rouhana J.R."/>
            <person name="Ruiz M.R."/>
            <person name="Ruiz S.-J.R."/>
            <person name="Saada N.S."/>
            <person name="Santibanez J.S."/>
            <person name="Scheel M.S."/>
            <person name="Schneider B.S."/>
            <person name="Simmons D.S."/>
            <person name="Sisson I.S."/>
            <person name="Tang L.-Y.T."/>
            <person name="Thornton R.T."/>
            <person name="Tisius J.T."/>
            <person name="Toledanes G.T."/>
            <person name="Trejos Z.T."/>
            <person name="Usmani K.U."/>
            <person name="Varghese R.V."/>
            <person name="Vattathil S.V."/>
            <person name="Vee V.V."/>
            <person name="Walker D.W."/>
            <person name="Weissenberger G.W."/>
            <person name="White C.W."/>
            <person name="Williams A.W."/>
            <person name="Woodworth J.W."/>
            <person name="Wright R.W."/>
            <person name="Zhu Y.Z."/>
            <person name="Han Y.H."/>
            <person name="Newsham I.N."/>
            <person name="Nazareth L.N."/>
            <person name="Worley K.W."/>
            <person name="Muzny D.M."/>
            <person name="Rogers J.R."/>
            <person name="Gibbs R.G."/>
        </authorList>
    </citation>
    <scope>NUCLEOTIDE SEQUENCE [LARGE SCALE GENOMIC DNA]</scope>
</reference>
<dbReference type="AlphaFoldDB" id="A0A8I5NMA4"/>
<dbReference type="GeneTree" id="ENSGT00940000161627"/>
<evidence type="ECO:0000313" key="2">
    <source>
        <dbReference type="Ensembl" id="ENSPANP00000051240.1"/>
    </source>
</evidence>
<dbReference type="Ensembl" id="ENSPANT00000082824.1">
    <property type="protein sequence ID" value="ENSPANP00000051240.1"/>
    <property type="gene ID" value="ENSPANG00000046634.1"/>
</dbReference>
<name>A0A8I5NMA4_PAPAN</name>
<accession>A0A8I5NMA4</accession>
<keyword evidence="3" id="KW-1185">Reference proteome</keyword>
<reference evidence="2" key="2">
    <citation type="submission" date="2025-08" db="UniProtKB">
        <authorList>
            <consortium name="Ensembl"/>
        </authorList>
    </citation>
    <scope>IDENTIFICATION</scope>
</reference>
<proteinExistence type="predicted"/>
<evidence type="ECO:0000256" key="1">
    <source>
        <dbReference type="SAM" id="MobiDB-lite"/>
    </source>
</evidence>
<reference evidence="2" key="3">
    <citation type="submission" date="2025-09" db="UniProtKB">
        <authorList>
            <consortium name="Ensembl"/>
        </authorList>
    </citation>
    <scope>IDENTIFICATION</scope>
</reference>
<dbReference type="Proteomes" id="UP000028761">
    <property type="component" value="Chromosome 9"/>
</dbReference>
<feature type="region of interest" description="Disordered" evidence="1">
    <location>
        <begin position="1"/>
        <end position="25"/>
    </location>
</feature>
<evidence type="ECO:0000313" key="3">
    <source>
        <dbReference type="Proteomes" id="UP000028761"/>
    </source>
</evidence>
<organism evidence="2 3">
    <name type="scientific">Papio anubis</name>
    <name type="common">Olive baboon</name>
    <dbReference type="NCBI Taxonomy" id="9555"/>
    <lineage>
        <taxon>Eukaryota</taxon>
        <taxon>Metazoa</taxon>
        <taxon>Chordata</taxon>
        <taxon>Craniata</taxon>
        <taxon>Vertebrata</taxon>
        <taxon>Euteleostomi</taxon>
        <taxon>Mammalia</taxon>
        <taxon>Eutheria</taxon>
        <taxon>Euarchontoglires</taxon>
        <taxon>Primates</taxon>
        <taxon>Haplorrhini</taxon>
        <taxon>Catarrhini</taxon>
        <taxon>Cercopithecidae</taxon>
        <taxon>Cercopithecinae</taxon>
        <taxon>Papio</taxon>
    </lineage>
</organism>
<feature type="compositionally biased region" description="Basic and acidic residues" evidence="1">
    <location>
        <begin position="8"/>
        <end position="19"/>
    </location>
</feature>
<dbReference type="PANTHER" id="PTHR46254">
    <property type="entry name" value="PROTEIN GVQW1-RELATED"/>
    <property type="match status" value="1"/>
</dbReference>
<sequence>MTYPDMEEGWKYSRQRDQPSKTQTSVSMLSKGPWMVLLDQGNDLLLWTPGPPPPGFKRLSCLSLLSSWDYRHVPLNLANFFIFSRDRVSPCWPGWSRTPDLMIHPLWPLKVLGLQA</sequence>